<dbReference type="Gene3D" id="3.40.50.720">
    <property type="entry name" value="NAD(P)-binding Rossmann-like Domain"/>
    <property type="match status" value="1"/>
</dbReference>
<proteinExistence type="predicted"/>
<dbReference type="EMBL" id="JAGIOD010000001">
    <property type="protein sequence ID" value="MBP2381644.1"/>
    <property type="molecule type" value="Genomic_DNA"/>
</dbReference>
<name>A0ABS4WZL0_9MICO</name>
<keyword evidence="3" id="KW-1185">Reference proteome</keyword>
<evidence type="ECO:0000259" key="1">
    <source>
        <dbReference type="Pfam" id="PF13460"/>
    </source>
</evidence>
<protein>
    <submittedName>
        <fullName evidence="2">Uncharacterized protein YbjT (DUF2867 family)</fullName>
    </submittedName>
</protein>
<organism evidence="2 3">
    <name type="scientific">Brachybacterium sacelli</name>
    <dbReference type="NCBI Taxonomy" id="173364"/>
    <lineage>
        <taxon>Bacteria</taxon>
        <taxon>Bacillati</taxon>
        <taxon>Actinomycetota</taxon>
        <taxon>Actinomycetes</taxon>
        <taxon>Micrococcales</taxon>
        <taxon>Dermabacteraceae</taxon>
        <taxon>Brachybacterium</taxon>
    </lineage>
</organism>
<accession>A0ABS4WZL0</accession>
<feature type="domain" description="NAD(P)-binding" evidence="1">
    <location>
        <begin position="12"/>
        <end position="109"/>
    </location>
</feature>
<comment type="caution">
    <text evidence="2">The sequence shown here is derived from an EMBL/GenBank/DDBJ whole genome shotgun (WGS) entry which is preliminary data.</text>
</comment>
<evidence type="ECO:0000313" key="2">
    <source>
        <dbReference type="EMBL" id="MBP2381644.1"/>
    </source>
</evidence>
<sequence>MGSRTTTLAVAGATGTLGHSVVEAARRDGHEVREIARSRRIDVLTGEGLEAALSGVDALVECLKPPQLDDTAGPWFQAAARNLGEHAAAAGVARTVAISIVGIDRMLDYGFYRAQLLHEDAVRTHCPGAVLVRATQFHDFVGSKLRRAGDHYEVMDVPSQSVDTPAVAELLLVQALAADPEPLAQIAGPREENTLAQARRLLAVRGDDTPVVGVAASESMRRGGMLPGPEAILAGPTYDEWLAAT</sequence>
<dbReference type="Pfam" id="PF13460">
    <property type="entry name" value="NAD_binding_10"/>
    <property type="match status" value="1"/>
</dbReference>
<dbReference type="InterPro" id="IPR036291">
    <property type="entry name" value="NAD(P)-bd_dom_sf"/>
</dbReference>
<dbReference type="SUPFAM" id="SSF51735">
    <property type="entry name" value="NAD(P)-binding Rossmann-fold domains"/>
    <property type="match status" value="1"/>
</dbReference>
<evidence type="ECO:0000313" key="3">
    <source>
        <dbReference type="Proteomes" id="UP001519290"/>
    </source>
</evidence>
<dbReference type="Proteomes" id="UP001519290">
    <property type="component" value="Unassembled WGS sequence"/>
</dbReference>
<dbReference type="RefSeq" id="WP_209900959.1">
    <property type="nucleotide sequence ID" value="NZ_BAAAJW010000002.1"/>
</dbReference>
<dbReference type="InterPro" id="IPR016040">
    <property type="entry name" value="NAD(P)-bd_dom"/>
</dbReference>
<gene>
    <name evidence="2" type="ORF">JOF43_001601</name>
</gene>
<reference evidence="2 3" key="1">
    <citation type="submission" date="2021-03" db="EMBL/GenBank/DDBJ databases">
        <title>Sequencing the genomes of 1000 actinobacteria strains.</title>
        <authorList>
            <person name="Klenk H.-P."/>
        </authorList>
    </citation>
    <scope>NUCLEOTIDE SEQUENCE [LARGE SCALE GENOMIC DNA]</scope>
    <source>
        <strain evidence="2 3">DSM 14566</strain>
    </source>
</reference>